<keyword evidence="9" id="KW-1185">Reference proteome</keyword>
<dbReference type="PANTHER" id="PTHR10978:SF5">
    <property type="entry name" value="SUCCINATE DEHYDROGENASE CYTOCHROME B560 SUBUNIT, MITOCHONDRIAL"/>
    <property type="match status" value="1"/>
</dbReference>
<dbReference type="NCBIfam" id="TIGR02970">
    <property type="entry name" value="succ_dehyd_cytB"/>
    <property type="match status" value="1"/>
</dbReference>
<evidence type="ECO:0000256" key="2">
    <source>
        <dbReference type="ARBA" id="ARBA00022617"/>
    </source>
</evidence>
<keyword evidence="2" id="KW-0349">Heme</keyword>
<keyword evidence="3" id="KW-0812">Transmembrane</keyword>
<dbReference type="PROSITE" id="PS01001">
    <property type="entry name" value="SDH_CYT_2"/>
    <property type="match status" value="1"/>
</dbReference>
<dbReference type="SUPFAM" id="SSF81343">
    <property type="entry name" value="Fumarate reductase respiratory complex transmembrane subunits"/>
    <property type="match status" value="1"/>
</dbReference>
<evidence type="ECO:0000256" key="5">
    <source>
        <dbReference type="ARBA" id="ARBA00022989"/>
    </source>
</evidence>
<keyword evidence="4" id="KW-0479">Metal-binding</keyword>
<evidence type="ECO:0000256" key="3">
    <source>
        <dbReference type="ARBA" id="ARBA00022692"/>
    </source>
</evidence>
<dbReference type="GO" id="GO:0005739">
    <property type="term" value="C:mitochondrion"/>
    <property type="evidence" value="ECO:0007669"/>
    <property type="project" value="GOC"/>
</dbReference>
<gene>
    <name evidence="8" type="primary">SDH3</name>
    <name evidence="8" type="ORF">MCAP1_001367</name>
</gene>
<dbReference type="Gene3D" id="1.20.1300.10">
    <property type="entry name" value="Fumarate reductase/succinate dehydrogenase, transmembrane subunit"/>
    <property type="match status" value="1"/>
</dbReference>
<dbReference type="EMBL" id="CP119910">
    <property type="protein sequence ID" value="WFD19144.1"/>
    <property type="molecule type" value="Genomic_DNA"/>
</dbReference>
<name>A0AAF0E5X3_9BASI</name>
<evidence type="ECO:0000256" key="6">
    <source>
        <dbReference type="ARBA" id="ARBA00023004"/>
    </source>
</evidence>
<keyword evidence="6" id="KW-0408">Iron</keyword>
<dbReference type="InterPro" id="IPR014314">
    <property type="entry name" value="Succ_DH_cytb556"/>
</dbReference>
<dbReference type="InterPro" id="IPR000701">
    <property type="entry name" value="SuccDH_FuR_B_TM-su"/>
</dbReference>
<dbReference type="CDD" id="cd03499">
    <property type="entry name" value="SQR_TypeC_SdhC"/>
    <property type="match status" value="1"/>
</dbReference>
<dbReference type="GO" id="GO:0009055">
    <property type="term" value="F:electron transfer activity"/>
    <property type="evidence" value="ECO:0007669"/>
    <property type="project" value="InterPro"/>
</dbReference>
<protein>
    <submittedName>
        <fullName evidence="8">Cytochrome b subunit of succinate dehydrogenase, Sdh3p</fullName>
    </submittedName>
</protein>
<keyword evidence="5" id="KW-1133">Transmembrane helix</keyword>
<dbReference type="InterPro" id="IPR034804">
    <property type="entry name" value="SQR/QFR_C/D"/>
</dbReference>
<dbReference type="Proteomes" id="UP001220961">
    <property type="component" value="Chromosome 3"/>
</dbReference>
<accession>A0AAF0E5X3</accession>
<evidence type="ECO:0000313" key="9">
    <source>
        <dbReference type="Proteomes" id="UP001220961"/>
    </source>
</evidence>
<organism evidence="8 9">
    <name type="scientific">Malassezia caprae</name>
    <dbReference type="NCBI Taxonomy" id="1381934"/>
    <lineage>
        <taxon>Eukaryota</taxon>
        <taxon>Fungi</taxon>
        <taxon>Dikarya</taxon>
        <taxon>Basidiomycota</taxon>
        <taxon>Ustilaginomycotina</taxon>
        <taxon>Malasseziomycetes</taxon>
        <taxon>Malasseziales</taxon>
        <taxon>Malasseziaceae</taxon>
        <taxon>Malassezia</taxon>
    </lineage>
</organism>
<dbReference type="Pfam" id="PF01127">
    <property type="entry name" value="Sdh_cyt"/>
    <property type="match status" value="1"/>
</dbReference>
<dbReference type="GO" id="GO:0046872">
    <property type="term" value="F:metal ion binding"/>
    <property type="evidence" value="ECO:0007669"/>
    <property type="project" value="UniProtKB-KW"/>
</dbReference>
<comment type="subcellular location">
    <subcellularLocation>
        <location evidence="1">Membrane</location>
        <topology evidence="1">Multi-pass membrane protein</topology>
    </subcellularLocation>
</comment>
<dbReference type="AlphaFoldDB" id="A0AAF0E5X3"/>
<evidence type="ECO:0000256" key="7">
    <source>
        <dbReference type="ARBA" id="ARBA00023136"/>
    </source>
</evidence>
<keyword evidence="7" id="KW-0472">Membrane</keyword>
<evidence type="ECO:0000256" key="4">
    <source>
        <dbReference type="ARBA" id="ARBA00022723"/>
    </source>
</evidence>
<dbReference type="InterPro" id="IPR018495">
    <property type="entry name" value="Succ_DH_cyt_bsu_CS"/>
</dbReference>
<proteinExistence type="predicted"/>
<evidence type="ECO:0000313" key="8">
    <source>
        <dbReference type="EMBL" id="WFD19144.1"/>
    </source>
</evidence>
<dbReference type="GO" id="GO:0016020">
    <property type="term" value="C:membrane"/>
    <property type="evidence" value="ECO:0007669"/>
    <property type="project" value="UniProtKB-SubCell"/>
</dbReference>
<dbReference type="PANTHER" id="PTHR10978">
    <property type="entry name" value="SUCCINATE DEHYDROGENASE CYTOCHROME B560 SUBUNIT"/>
    <property type="match status" value="1"/>
</dbReference>
<sequence>MHSRWLAEPGWGLPAVLDADRSVVSHRPRPDRMSLFVASRLVHSPLASTQGVMGAMRLAPRALHTSPVSRALNWSKQPPAKVVSLSEEQDLKQLNERRNERPISPHLTIYQPQLTWYSSIANRITGVGMSAGLYAYAIAYLAAPHAGLGELLSSGSLVDIVSQMPEWAKLAIKAPLAATFTYHFFNGLRHLSWDWGFFLQLRSSYLAGYTVLAATAASTVGLCML</sequence>
<evidence type="ECO:0000256" key="1">
    <source>
        <dbReference type="ARBA" id="ARBA00004141"/>
    </source>
</evidence>
<dbReference type="GO" id="GO:0006099">
    <property type="term" value="P:tricarboxylic acid cycle"/>
    <property type="evidence" value="ECO:0007669"/>
    <property type="project" value="InterPro"/>
</dbReference>
<dbReference type="GO" id="GO:0006121">
    <property type="term" value="P:mitochondrial electron transport, succinate to ubiquinone"/>
    <property type="evidence" value="ECO:0007669"/>
    <property type="project" value="TreeGrafter"/>
</dbReference>
<reference evidence="8" key="1">
    <citation type="submission" date="2023-03" db="EMBL/GenBank/DDBJ databases">
        <title>Mating type loci evolution in Malassezia.</title>
        <authorList>
            <person name="Coelho M.A."/>
        </authorList>
    </citation>
    <scope>NUCLEOTIDE SEQUENCE</scope>
    <source>
        <strain evidence="8">CBS 10434</strain>
    </source>
</reference>